<evidence type="ECO:0000313" key="2">
    <source>
        <dbReference type="Proteomes" id="UP000485058"/>
    </source>
</evidence>
<sequence length="256" mass="27885">MAHGGSERTSAWGVAYPYGFATDTCVCQRSRMEPWLVPGASHRNTEFRCTSRHRRARLDRHVMLHGVAIGILTRTTLQQLAPNSKLASQAHFKWRAPQASGQAQPSAGYSAKGVSQLSLGPRCRLHAGVQATPDLPSIHVHGALDPNGVHNENRVASSWASIYTSNTHAKSRALFVASTPVIAFTQLQRSYAYDYCNHTHDHDTCNITSVISSMPMSPSMCAPLDPLIGKAMQPYHADGCDVTTTSASCHVYTFVI</sequence>
<name>A0A6A0ABY1_HAELA</name>
<organism evidence="1 2">
    <name type="scientific">Haematococcus lacustris</name>
    <name type="common">Green alga</name>
    <name type="synonym">Haematococcus pluvialis</name>
    <dbReference type="NCBI Taxonomy" id="44745"/>
    <lineage>
        <taxon>Eukaryota</taxon>
        <taxon>Viridiplantae</taxon>
        <taxon>Chlorophyta</taxon>
        <taxon>core chlorophytes</taxon>
        <taxon>Chlorophyceae</taxon>
        <taxon>CS clade</taxon>
        <taxon>Chlamydomonadales</taxon>
        <taxon>Haematococcaceae</taxon>
        <taxon>Haematococcus</taxon>
    </lineage>
</organism>
<proteinExistence type="predicted"/>
<protein>
    <submittedName>
        <fullName evidence="1">Uncharacterized protein</fullName>
    </submittedName>
</protein>
<gene>
    <name evidence="1" type="ORF">HaLaN_28977</name>
</gene>
<accession>A0A6A0ABY1</accession>
<dbReference type="Proteomes" id="UP000485058">
    <property type="component" value="Unassembled WGS sequence"/>
</dbReference>
<comment type="caution">
    <text evidence="1">The sequence shown here is derived from an EMBL/GenBank/DDBJ whole genome shotgun (WGS) entry which is preliminary data.</text>
</comment>
<evidence type="ECO:0000313" key="1">
    <source>
        <dbReference type="EMBL" id="GFH30178.1"/>
    </source>
</evidence>
<keyword evidence="2" id="KW-1185">Reference proteome</keyword>
<dbReference type="EMBL" id="BLLF01004748">
    <property type="protein sequence ID" value="GFH30178.1"/>
    <property type="molecule type" value="Genomic_DNA"/>
</dbReference>
<dbReference type="AlphaFoldDB" id="A0A6A0ABY1"/>
<reference evidence="1 2" key="1">
    <citation type="submission" date="2020-02" db="EMBL/GenBank/DDBJ databases">
        <title>Draft genome sequence of Haematococcus lacustris strain NIES-144.</title>
        <authorList>
            <person name="Morimoto D."/>
            <person name="Nakagawa S."/>
            <person name="Yoshida T."/>
            <person name="Sawayama S."/>
        </authorList>
    </citation>
    <scope>NUCLEOTIDE SEQUENCE [LARGE SCALE GENOMIC DNA]</scope>
    <source>
        <strain evidence="1 2">NIES-144</strain>
    </source>
</reference>